<protein>
    <submittedName>
        <fullName evidence="7">MFS transporter</fullName>
    </submittedName>
</protein>
<feature type="transmembrane region" description="Helical" evidence="5">
    <location>
        <begin position="324"/>
        <end position="341"/>
    </location>
</feature>
<dbReference type="GO" id="GO:0046943">
    <property type="term" value="F:carboxylic acid transmembrane transporter activity"/>
    <property type="evidence" value="ECO:0007669"/>
    <property type="project" value="TreeGrafter"/>
</dbReference>
<evidence type="ECO:0000256" key="3">
    <source>
        <dbReference type="ARBA" id="ARBA00022989"/>
    </source>
</evidence>
<dbReference type="RefSeq" id="WP_140043232.1">
    <property type="nucleotide sequence ID" value="NZ_CP041017.1"/>
</dbReference>
<feature type="transmembrane region" description="Helical" evidence="5">
    <location>
        <begin position="153"/>
        <end position="178"/>
    </location>
</feature>
<dbReference type="KEGG" id="sufl:FIL70_20860"/>
<gene>
    <name evidence="7" type="ORF">FIL70_20860</name>
</gene>
<evidence type="ECO:0000313" key="8">
    <source>
        <dbReference type="Proteomes" id="UP000311469"/>
    </source>
</evidence>
<dbReference type="PANTHER" id="PTHR23508">
    <property type="entry name" value="CARBOXYLIC ACID TRANSPORTER PROTEIN HOMOLOG"/>
    <property type="match status" value="1"/>
</dbReference>
<dbReference type="InterPro" id="IPR011701">
    <property type="entry name" value="MFS"/>
</dbReference>
<comment type="subcellular location">
    <subcellularLocation>
        <location evidence="1">Membrane</location>
        <topology evidence="1">Multi-pass membrane protein</topology>
    </subcellularLocation>
</comment>
<evidence type="ECO:0000256" key="5">
    <source>
        <dbReference type="SAM" id="Phobius"/>
    </source>
</evidence>
<evidence type="ECO:0000256" key="2">
    <source>
        <dbReference type="ARBA" id="ARBA00022692"/>
    </source>
</evidence>
<dbReference type="Gene3D" id="1.20.1250.20">
    <property type="entry name" value="MFS general substrate transporter like domains"/>
    <property type="match status" value="1"/>
</dbReference>
<name>A0A5B8CIZ8_SPHSA</name>
<feature type="transmembrane region" description="Helical" evidence="5">
    <location>
        <begin position="121"/>
        <end position="141"/>
    </location>
</feature>
<dbReference type="InterPro" id="IPR005829">
    <property type="entry name" value="Sugar_transporter_CS"/>
</dbReference>
<feature type="domain" description="Major facilitator superfamily (MFS) profile" evidence="6">
    <location>
        <begin position="30"/>
        <end position="440"/>
    </location>
</feature>
<dbReference type="PANTHER" id="PTHR23508:SF10">
    <property type="entry name" value="CARBOXYLIC ACID TRANSPORTER PROTEIN HOMOLOG"/>
    <property type="match status" value="1"/>
</dbReference>
<feature type="transmembrane region" description="Helical" evidence="5">
    <location>
        <begin position="64"/>
        <end position="84"/>
    </location>
</feature>
<dbReference type="InterPro" id="IPR020846">
    <property type="entry name" value="MFS_dom"/>
</dbReference>
<evidence type="ECO:0000256" key="1">
    <source>
        <dbReference type="ARBA" id="ARBA00004141"/>
    </source>
</evidence>
<reference evidence="7 8" key="1">
    <citation type="submission" date="2019-06" db="EMBL/GenBank/DDBJ databases">
        <title>Genome organization and adaptive potential of archetypical organophosphate degarding Sphingobium fuliginis ATCC 27551.</title>
        <authorList>
            <person name="Sarwar A."/>
            <person name="Parthasarathy S."/>
            <person name="Singh C."/>
            <person name="Siddavattam D."/>
        </authorList>
    </citation>
    <scope>NUCLEOTIDE SEQUENCE [LARGE SCALE GENOMIC DNA]</scope>
    <source>
        <strain evidence="7 8">ATCC 27551</strain>
    </source>
</reference>
<keyword evidence="4 5" id="KW-0472">Membrane</keyword>
<feature type="transmembrane region" description="Helical" evidence="5">
    <location>
        <begin position="299"/>
        <end position="317"/>
    </location>
</feature>
<feature type="transmembrane region" description="Helical" evidence="5">
    <location>
        <begin position="414"/>
        <end position="433"/>
    </location>
</feature>
<feature type="transmembrane region" description="Helical" evidence="5">
    <location>
        <begin position="260"/>
        <end position="279"/>
    </location>
</feature>
<dbReference type="PROSITE" id="PS50850">
    <property type="entry name" value="MFS"/>
    <property type="match status" value="1"/>
</dbReference>
<dbReference type="AlphaFoldDB" id="A0A5B8CIZ8"/>
<accession>A0A5B8CIZ8</accession>
<dbReference type="InterPro" id="IPR036259">
    <property type="entry name" value="MFS_trans_sf"/>
</dbReference>
<keyword evidence="3 5" id="KW-1133">Transmembrane helix</keyword>
<feature type="transmembrane region" description="Helical" evidence="5">
    <location>
        <begin position="184"/>
        <end position="205"/>
    </location>
</feature>
<feature type="transmembrane region" description="Helical" evidence="5">
    <location>
        <begin position="30"/>
        <end position="52"/>
    </location>
</feature>
<proteinExistence type="predicted"/>
<dbReference type="SUPFAM" id="SSF103473">
    <property type="entry name" value="MFS general substrate transporter"/>
    <property type="match status" value="1"/>
</dbReference>
<feature type="transmembrane region" description="Helical" evidence="5">
    <location>
        <begin position="96"/>
        <end position="115"/>
    </location>
</feature>
<evidence type="ECO:0000256" key="4">
    <source>
        <dbReference type="ARBA" id="ARBA00023136"/>
    </source>
</evidence>
<dbReference type="PROSITE" id="PS00217">
    <property type="entry name" value="SUGAR_TRANSPORT_2"/>
    <property type="match status" value="1"/>
</dbReference>
<dbReference type="EMBL" id="CP041017">
    <property type="protein sequence ID" value="QDC39644.1"/>
    <property type="molecule type" value="Genomic_DNA"/>
</dbReference>
<feature type="transmembrane region" description="Helical" evidence="5">
    <location>
        <begin position="347"/>
        <end position="374"/>
    </location>
</feature>
<dbReference type="GO" id="GO:0005886">
    <property type="term" value="C:plasma membrane"/>
    <property type="evidence" value="ECO:0007669"/>
    <property type="project" value="TreeGrafter"/>
</dbReference>
<keyword evidence="2 5" id="KW-0812">Transmembrane</keyword>
<feature type="transmembrane region" description="Helical" evidence="5">
    <location>
        <begin position="386"/>
        <end position="408"/>
    </location>
</feature>
<evidence type="ECO:0000259" key="6">
    <source>
        <dbReference type="PROSITE" id="PS50850"/>
    </source>
</evidence>
<organism evidence="7 8">
    <name type="scientific">Sphingobium fuliginis ATCC 27551</name>
    <dbReference type="NCBI Taxonomy" id="1208342"/>
    <lineage>
        <taxon>Bacteria</taxon>
        <taxon>Pseudomonadati</taxon>
        <taxon>Pseudomonadota</taxon>
        <taxon>Alphaproteobacteria</taxon>
        <taxon>Sphingomonadales</taxon>
        <taxon>Sphingomonadaceae</taxon>
        <taxon>Sphingobium</taxon>
    </lineage>
</organism>
<dbReference type="Proteomes" id="UP000311469">
    <property type="component" value="Chromosome cSF2"/>
</dbReference>
<sequence length="443" mass="46436">MTPTTADTATATDPRDIVAHAPMSGAQKRIIALTSLISALDGFDILSITFAAPALGREFGLDSATLGLLLSSGLLGMLIGSLTLASLADIFGRRPLVIASLTLMGCGMLASAFSTNFESLAIVRIVTGIGIGSMAVINNPLAIEFANLRSRGLALSLMTIGYPLGGMIGGLVSAYLIKVFAWEAVFLFGASLTFAILPLVIWILPESLEFLIEKRSDDALARVNRLLGRFGHAPIHALPPPLIGRVTAYREIFSAEQRSTTIMLTSVAVLSFITIYFFLSWQPKLLVEMGFSPSTAVTIASMSSLAGALGAIAFGLISRRIEGFKLAVGAVVMLGLSNILFGLVPPILPFVVCASFIAGWSGSIATLGMSVTVAEAFPGRMRATGAGFMFGTGRVGSALGPAIAGILLSWGLDRAQVCVIIACSALTASLLLAKSPHRRRPRY</sequence>
<evidence type="ECO:0000313" key="7">
    <source>
        <dbReference type="EMBL" id="QDC39644.1"/>
    </source>
</evidence>
<dbReference type="Pfam" id="PF07690">
    <property type="entry name" value="MFS_1"/>
    <property type="match status" value="1"/>
</dbReference>